<feature type="transmembrane region" description="Helical" evidence="1">
    <location>
        <begin position="40"/>
        <end position="61"/>
    </location>
</feature>
<dbReference type="Proteomes" id="UP000595038">
    <property type="component" value="Chromosome"/>
</dbReference>
<sequence>MLEMINSIGAVAGFAGFIGIIILISLDGKDERGAYIQNKFFRVMFFLLTLGISAVIFTSSWVDLSFANYKNMVTLAFSLPYFIGFFILLGIRSRV</sequence>
<dbReference type="Proteomes" id="UP000435910">
    <property type="component" value="Unassembled WGS sequence"/>
</dbReference>
<evidence type="ECO:0000313" key="2">
    <source>
        <dbReference type="EMBL" id="QPR73554.1"/>
    </source>
</evidence>
<keyword evidence="1" id="KW-0472">Membrane</keyword>
<dbReference type="GeneID" id="92859308"/>
<dbReference type="EMBL" id="NILC01000023">
    <property type="protein sequence ID" value="TWL27516.1"/>
    <property type="molecule type" value="Genomic_DNA"/>
</dbReference>
<evidence type="ECO:0008006" key="6">
    <source>
        <dbReference type="Google" id="ProtNLM"/>
    </source>
</evidence>
<evidence type="ECO:0000256" key="1">
    <source>
        <dbReference type="SAM" id="Phobius"/>
    </source>
</evidence>
<dbReference type="EMBL" id="CP065647">
    <property type="protein sequence ID" value="QPR73554.1"/>
    <property type="molecule type" value="Genomic_DNA"/>
</dbReference>
<accession>A0A1Y0YLM8</accession>
<evidence type="ECO:0000313" key="5">
    <source>
        <dbReference type="Proteomes" id="UP000595038"/>
    </source>
</evidence>
<feature type="transmembrane region" description="Helical" evidence="1">
    <location>
        <begin position="73"/>
        <end position="91"/>
    </location>
</feature>
<reference evidence="2 5" key="2">
    <citation type="submission" date="2020-12" db="EMBL/GenBank/DDBJ databases">
        <title>FDA dAtabase for Regulatory Grade micrObial Sequences (FDA-ARGOS): Supporting development and validation of Infectious Disease Dx tests.</title>
        <authorList>
            <person name="Nelson B."/>
            <person name="Plummer A."/>
            <person name="Tallon L."/>
            <person name="Sadzewicz L."/>
            <person name="Zhao X."/>
            <person name="Boylan J."/>
            <person name="Ott S."/>
            <person name="Bowen H."/>
            <person name="Vavikolanu K."/>
            <person name="Mehta A."/>
            <person name="Aluvathingal J."/>
            <person name="Nadendla S."/>
            <person name="Myers T."/>
            <person name="Yan Y."/>
            <person name="Sichtig H."/>
        </authorList>
    </citation>
    <scope>NUCLEOTIDE SEQUENCE [LARGE SCALE GENOMIC DNA]</scope>
    <source>
        <strain evidence="2 5">FDAARGOS_923</strain>
    </source>
</reference>
<name>A0A1Y0YLM8_BACLI</name>
<reference evidence="3 4" key="1">
    <citation type="submission" date="2019-06" db="EMBL/GenBank/DDBJ databases">
        <title>Genome sequence analysis of &gt;100 Bacillus licheniformis strains suggests intrinsic resistance to this species.</title>
        <authorList>
            <person name="Wels M."/>
            <person name="Siezen R.J."/>
            <person name="Johansen E."/>
            <person name="Stuer-Lauridsen B."/>
            <person name="Bjerre K."/>
            <person name="Nielsen B.K.K."/>
        </authorList>
    </citation>
    <scope>NUCLEOTIDE SEQUENCE [LARGE SCALE GENOMIC DNA]</scope>
    <source>
        <strain evidence="3 4">BAC-16736</strain>
    </source>
</reference>
<proteinExistence type="predicted"/>
<gene>
    <name evidence="3" type="ORF">CHCC16736_2837</name>
    <name evidence="2" type="ORF">I6G80_04620</name>
</gene>
<feature type="transmembrane region" description="Helical" evidence="1">
    <location>
        <begin position="6"/>
        <end position="28"/>
    </location>
</feature>
<evidence type="ECO:0000313" key="4">
    <source>
        <dbReference type="Proteomes" id="UP000435910"/>
    </source>
</evidence>
<dbReference type="AlphaFoldDB" id="A0A1Y0YLM8"/>
<dbReference type="RefSeq" id="WP_003186361.1">
    <property type="nucleotide sequence ID" value="NZ_BEXU01000002.1"/>
</dbReference>
<protein>
    <recommendedName>
        <fullName evidence="6">LanY</fullName>
    </recommendedName>
</protein>
<keyword evidence="1" id="KW-0812">Transmembrane</keyword>
<evidence type="ECO:0000313" key="3">
    <source>
        <dbReference type="EMBL" id="TWL27516.1"/>
    </source>
</evidence>
<dbReference type="OMA" id="METWIPF"/>
<keyword evidence="1" id="KW-1133">Transmembrane helix</keyword>
<organism evidence="3 4">
    <name type="scientific">Bacillus licheniformis</name>
    <dbReference type="NCBI Taxonomy" id="1402"/>
    <lineage>
        <taxon>Bacteria</taxon>
        <taxon>Bacillati</taxon>
        <taxon>Bacillota</taxon>
        <taxon>Bacilli</taxon>
        <taxon>Bacillales</taxon>
        <taxon>Bacillaceae</taxon>
        <taxon>Bacillus</taxon>
    </lineage>
</organism>